<protein>
    <submittedName>
        <fullName evidence="1">Uncharacterized protein</fullName>
    </submittedName>
</protein>
<comment type="caution">
    <text evidence="1">The sequence shown here is derived from an EMBL/GenBank/DDBJ whole genome shotgun (WGS) entry which is preliminary data.</text>
</comment>
<dbReference type="AlphaFoldDB" id="A0AAV4RIY9"/>
<organism evidence="1 2">
    <name type="scientific">Caerostris extrusa</name>
    <name type="common">Bark spider</name>
    <name type="synonym">Caerostris bankana</name>
    <dbReference type="NCBI Taxonomy" id="172846"/>
    <lineage>
        <taxon>Eukaryota</taxon>
        <taxon>Metazoa</taxon>
        <taxon>Ecdysozoa</taxon>
        <taxon>Arthropoda</taxon>
        <taxon>Chelicerata</taxon>
        <taxon>Arachnida</taxon>
        <taxon>Araneae</taxon>
        <taxon>Araneomorphae</taxon>
        <taxon>Entelegynae</taxon>
        <taxon>Araneoidea</taxon>
        <taxon>Araneidae</taxon>
        <taxon>Caerostris</taxon>
    </lineage>
</organism>
<reference evidence="1 2" key="1">
    <citation type="submission" date="2021-06" db="EMBL/GenBank/DDBJ databases">
        <title>Caerostris extrusa draft genome.</title>
        <authorList>
            <person name="Kono N."/>
            <person name="Arakawa K."/>
        </authorList>
    </citation>
    <scope>NUCLEOTIDE SEQUENCE [LARGE SCALE GENOMIC DNA]</scope>
</reference>
<accession>A0AAV4RIY9</accession>
<evidence type="ECO:0000313" key="2">
    <source>
        <dbReference type="Proteomes" id="UP001054945"/>
    </source>
</evidence>
<dbReference type="EMBL" id="BPLR01007835">
    <property type="protein sequence ID" value="GIY20067.1"/>
    <property type="molecule type" value="Genomic_DNA"/>
</dbReference>
<dbReference type="Proteomes" id="UP001054945">
    <property type="component" value="Unassembled WGS sequence"/>
</dbReference>
<name>A0AAV4RIY9_CAEEX</name>
<keyword evidence="2" id="KW-1185">Reference proteome</keyword>
<sequence length="205" mass="23393">MMPVHVSHVHKIRTIFNAQYISTETLWLDPGKCMMLSLHGSRARKIVIIAMYSVCNHNVSTETLWLDPETMHDGALAGLSCSQDSDHFNVQCFSGDIAKKKNKKPPCCLSHFALINSSTATSEREDAKLAERDSRFFLFFCRVPSHRIEWPAKRSLGVTRSGFFCLLLRQRIPENERRGKIDLACSKTTRVENADPPRERIILFN</sequence>
<proteinExistence type="predicted"/>
<evidence type="ECO:0000313" key="1">
    <source>
        <dbReference type="EMBL" id="GIY20067.1"/>
    </source>
</evidence>
<gene>
    <name evidence="1" type="ORF">CEXT_18531</name>
</gene>